<sequence length="287" mass="32482">MEDLRRNIQRLARTEDDPSLQQTSVWCTLLSPDVICYLVPRSHFARGYVSQMARRNSCHVAERPRPEISKQPRAFALALRMSSRLKNPQQGFRFGRDDKRCDIHIDSDNDSLPLDRISDVHFSIFLDKDSGEPMIQDHSVHGTVVDGTVLKCQENGNAIEAGNEERDPQNTKALRDGSSVTLTLSGEPDGEMSFYVRLPNRKTTDEDTEAYESNLAAYRKGAVPSYRWAPFPPSGAINISVKKFLARRRERQQQSSTTAPAREPRRVSVREGRPRGSIRQRAGTRST</sequence>
<evidence type="ECO:0000256" key="1">
    <source>
        <dbReference type="SAM" id="MobiDB-lite"/>
    </source>
</evidence>
<dbReference type="SMART" id="SM00240">
    <property type="entry name" value="FHA"/>
    <property type="match status" value="1"/>
</dbReference>
<accession>A0ABR2HL20</accession>
<keyword evidence="4" id="KW-1185">Reference proteome</keyword>
<comment type="caution">
    <text evidence="3">The sequence shown here is derived from an EMBL/GenBank/DDBJ whole genome shotgun (WGS) entry which is preliminary data.</text>
</comment>
<dbReference type="Proteomes" id="UP001390339">
    <property type="component" value="Unassembled WGS sequence"/>
</dbReference>
<gene>
    <name evidence="3" type="ORF">PGQ11_014924</name>
</gene>
<evidence type="ECO:0000259" key="2">
    <source>
        <dbReference type="PROSITE" id="PS50006"/>
    </source>
</evidence>
<feature type="region of interest" description="Disordered" evidence="1">
    <location>
        <begin position="247"/>
        <end position="287"/>
    </location>
</feature>
<dbReference type="Pfam" id="PF00498">
    <property type="entry name" value="FHA"/>
    <property type="match status" value="1"/>
</dbReference>
<dbReference type="InterPro" id="IPR000253">
    <property type="entry name" value="FHA_dom"/>
</dbReference>
<dbReference type="Gene3D" id="2.60.200.20">
    <property type="match status" value="1"/>
</dbReference>
<organism evidence="3 4">
    <name type="scientific">Apiospora arundinis</name>
    <dbReference type="NCBI Taxonomy" id="335852"/>
    <lineage>
        <taxon>Eukaryota</taxon>
        <taxon>Fungi</taxon>
        <taxon>Dikarya</taxon>
        <taxon>Ascomycota</taxon>
        <taxon>Pezizomycotina</taxon>
        <taxon>Sordariomycetes</taxon>
        <taxon>Xylariomycetidae</taxon>
        <taxon>Amphisphaeriales</taxon>
        <taxon>Apiosporaceae</taxon>
        <taxon>Apiospora</taxon>
    </lineage>
</organism>
<dbReference type="PROSITE" id="PS50006">
    <property type="entry name" value="FHA_DOMAIN"/>
    <property type="match status" value="1"/>
</dbReference>
<feature type="compositionally biased region" description="Basic and acidic residues" evidence="1">
    <location>
        <begin position="163"/>
        <end position="175"/>
    </location>
</feature>
<evidence type="ECO:0000313" key="4">
    <source>
        <dbReference type="Proteomes" id="UP001390339"/>
    </source>
</evidence>
<evidence type="ECO:0000313" key="3">
    <source>
        <dbReference type="EMBL" id="KAK8848444.1"/>
    </source>
</evidence>
<name>A0ABR2HL20_9PEZI</name>
<feature type="domain" description="FHA" evidence="2">
    <location>
        <begin position="92"/>
        <end position="150"/>
    </location>
</feature>
<dbReference type="SUPFAM" id="SSF49879">
    <property type="entry name" value="SMAD/FHA domain"/>
    <property type="match status" value="1"/>
</dbReference>
<dbReference type="EMBL" id="JAPCWZ010000010">
    <property type="protein sequence ID" value="KAK8848444.1"/>
    <property type="molecule type" value="Genomic_DNA"/>
</dbReference>
<feature type="region of interest" description="Disordered" evidence="1">
    <location>
        <begin position="159"/>
        <end position="186"/>
    </location>
</feature>
<dbReference type="InterPro" id="IPR008984">
    <property type="entry name" value="SMAD_FHA_dom_sf"/>
</dbReference>
<reference evidence="3 4" key="1">
    <citation type="journal article" date="2024" name="IMA Fungus">
        <title>Apiospora arundinis, a panoply of carbohydrate-active enzymes and secondary metabolites.</title>
        <authorList>
            <person name="Sorensen T."/>
            <person name="Petersen C."/>
            <person name="Muurmann A.T."/>
            <person name="Christiansen J.V."/>
            <person name="Brundto M.L."/>
            <person name="Overgaard C.K."/>
            <person name="Boysen A.T."/>
            <person name="Wollenberg R.D."/>
            <person name="Larsen T.O."/>
            <person name="Sorensen J.L."/>
            <person name="Nielsen K.L."/>
            <person name="Sondergaard T.E."/>
        </authorList>
    </citation>
    <scope>NUCLEOTIDE SEQUENCE [LARGE SCALE GENOMIC DNA]</scope>
    <source>
        <strain evidence="3 4">AAU 773</strain>
    </source>
</reference>
<feature type="compositionally biased region" description="Basic and acidic residues" evidence="1">
    <location>
        <begin position="262"/>
        <end position="274"/>
    </location>
</feature>
<protein>
    <submittedName>
        <fullName evidence="3">Pkinase-domain-containing protein</fullName>
    </submittedName>
</protein>
<proteinExistence type="predicted"/>